<dbReference type="PROSITE" id="PS51194">
    <property type="entry name" value="HELICASE_CTER"/>
    <property type="match status" value="1"/>
</dbReference>
<evidence type="ECO:0000313" key="16">
    <source>
        <dbReference type="Proteomes" id="UP000669903"/>
    </source>
</evidence>
<evidence type="ECO:0000256" key="2">
    <source>
        <dbReference type="ARBA" id="ARBA00001946"/>
    </source>
</evidence>
<evidence type="ECO:0000256" key="13">
    <source>
        <dbReference type="SAM" id="Phobius"/>
    </source>
</evidence>
<keyword evidence="8 15" id="KW-0347">Helicase</keyword>
<comment type="cofactor">
    <cofactor evidence="2">
        <name>Mg(2+)</name>
        <dbReference type="ChEBI" id="CHEBI:18420"/>
    </cofactor>
</comment>
<dbReference type="Pfam" id="PF18147">
    <property type="entry name" value="Suv3_C_1"/>
    <property type="match status" value="1"/>
</dbReference>
<evidence type="ECO:0000256" key="7">
    <source>
        <dbReference type="ARBA" id="ARBA00022801"/>
    </source>
</evidence>
<evidence type="ECO:0000256" key="4">
    <source>
        <dbReference type="ARBA" id="ARBA00008708"/>
    </source>
</evidence>
<dbReference type="FunFam" id="3.40.50.300:FF:000269">
    <property type="entry name" value="ATP-dependent RNA helicase SUPV3L1, mitochondrial"/>
    <property type="match status" value="1"/>
</dbReference>
<dbReference type="PANTHER" id="PTHR12131">
    <property type="entry name" value="ATP-DEPENDENT RNA AND DNA HELICASE"/>
    <property type="match status" value="1"/>
</dbReference>
<organism evidence="15 16">
    <name type="scientific">Acromyrmex charruanus</name>
    <dbReference type="NCBI Taxonomy" id="2715315"/>
    <lineage>
        <taxon>Eukaryota</taxon>
        <taxon>Metazoa</taxon>
        <taxon>Ecdysozoa</taxon>
        <taxon>Arthropoda</taxon>
        <taxon>Hexapoda</taxon>
        <taxon>Insecta</taxon>
        <taxon>Pterygota</taxon>
        <taxon>Neoptera</taxon>
        <taxon>Endopterygota</taxon>
        <taxon>Hymenoptera</taxon>
        <taxon>Apocrita</taxon>
        <taxon>Aculeata</taxon>
        <taxon>Formicoidea</taxon>
        <taxon>Formicidae</taxon>
        <taxon>Myrmicinae</taxon>
        <taxon>Acromyrmex</taxon>
    </lineage>
</organism>
<evidence type="ECO:0000256" key="10">
    <source>
        <dbReference type="ARBA" id="ARBA00022946"/>
    </source>
</evidence>
<sequence>MILIKCAMTEQLMRKSALSAAAFIRRSTALGTSYVQPCRGKKSDSNTNVPESLFHPVPIKPNPDDINVGAELTGSSLKKTDLLKILNIFSNKTEIKELAQQYGLHNYLQGQAFTNFKQYCLGTESLPVDLYVVLSDILQGAGNVTDIFPYFISHAKKIFPHLDCLDDLKKISDLRSPATWYPLARSKNRKIIFHAGPTNSGKTYHALERFITAKSGVYCAPLKLLVAEVFYKCNERGTPCDLLTGEERKHVKGYDNPASHLSCSVEMANLQNNYEVAVIDEIQLMRDLNRGWAWTRALLGIPADEIHLCGEDAAIELVKAICVSTGENVEVRRYKRLTQLKIENRAVEMLNNIMPGDCIVCFNKNDIYNVSRSLESKGKEVAVIYGSLPPGTKLAQAAKFNDPNNSCKILVATNAIGMGLNLHIRRIIFYSLIQPTSNEKGEKEMDVISVSAALQIAGRAGRYGTAWETGYVTTFKREDLLTLKNLLSQTPETITQAGLHPTADQIELYAYHLPNSSLSNLMDIFVSLCTVDDSLYFMCHIDDFKFLADMIQHVLLPLRARYVFCCAPINRKSPYVCTMFLKAIYINMYFFQFARQYSKNDAITFNWLCQHIGWPFRMPKNIIDLVHLEGVFDVLDLYLWLRYNEIFIILNYVLLFFGHSHFHYLIFCSYRFMDLFPDAEIVRDIQKELDALIETGIVKLTTLLSNSEAGEETDSFELQTQKQNFYRDVKGTGKRGMGKGKLTERLITEGLLTPQMLRELQHEWTMSTKKKK</sequence>
<evidence type="ECO:0000256" key="6">
    <source>
        <dbReference type="ARBA" id="ARBA00022741"/>
    </source>
</evidence>
<feature type="non-terminal residue" evidence="15">
    <location>
        <position position="772"/>
    </location>
</feature>
<dbReference type="SMART" id="SM00490">
    <property type="entry name" value="HELICc"/>
    <property type="match status" value="1"/>
</dbReference>
<proteinExistence type="inferred from homology"/>
<dbReference type="EC" id="3.6.4.13" evidence="5"/>
<name>A0A836FNL2_9HYME</name>
<dbReference type="Pfam" id="PF22527">
    <property type="entry name" value="DEXQc_Suv3"/>
    <property type="match status" value="1"/>
</dbReference>
<dbReference type="EMBL" id="JAANIC010003468">
    <property type="protein sequence ID" value="KAG5340022.1"/>
    <property type="molecule type" value="Genomic_DNA"/>
</dbReference>
<dbReference type="InterPro" id="IPR027417">
    <property type="entry name" value="P-loop_NTPase"/>
</dbReference>
<keyword evidence="10" id="KW-0809">Transit peptide</keyword>
<dbReference type="CDD" id="cd18805">
    <property type="entry name" value="SF2_C_suv3"/>
    <property type="match status" value="1"/>
</dbReference>
<dbReference type="InterPro" id="IPR055206">
    <property type="entry name" value="DEXQc_SUV3"/>
</dbReference>
<evidence type="ECO:0000313" key="15">
    <source>
        <dbReference type="EMBL" id="KAG5340022.1"/>
    </source>
</evidence>
<evidence type="ECO:0000256" key="9">
    <source>
        <dbReference type="ARBA" id="ARBA00022840"/>
    </source>
</evidence>
<evidence type="ECO:0000256" key="3">
    <source>
        <dbReference type="ARBA" id="ARBA00004173"/>
    </source>
</evidence>
<dbReference type="GO" id="GO:0003724">
    <property type="term" value="F:RNA helicase activity"/>
    <property type="evidence" value="ECO:0007669"/>
    <property type="project" value="UniProtKB-EC"/>
</dbReference>
<evidence type="ECO:0000259" key="14">
    <source>
        <dbReference type="PROSITE" id="PS51194"/>
    </source>
</evidence>
<dbReference type="InterPro" id="IPR041082">
    <property type="entry name" value="Suv3_C_1"/>
</dbReference>
<dbReference type="Gene3D" id="3.40.50.300">
    <property type="entry name" value="P-loop containing nucleotide triphosphate hydrolases"/>
    <property type="match status" value="2"/>
</dbReference>
<keyword evidence="16" id="KW-1185">Reference proteome</keyword>
<keyword evidence="9" id="KW-0067">ATP-binding</keyword>
<protein>
    <recommendedName>
        <fullName evidence="5">RNA helicase</fullName>
        <ecNumber evidence="5">3.6.4.13</ecNumber>
    </recommendedName>
</protein>
<dbReference type="InterPro" id="IPR044774">
    <property type="entry name" value="Suv3_DEXQc"/>
</dbReference>
<accession>A0A836FNL2</accession>
<keyword evidence="6" id="KW-0547">Nucleotide-binding</keyword>
<dbReference type="AlphaFoldDB" id="A0A836FNL2"/>
<dbReference type="Gene3D" id="1.20.58.1080">
    <property type="match status" value="1"/>
</dbReference>
<dbReference type="InterPro" id="IPR050699">
    <property type="entry name" value="RNA-DNA_Helicase"/>
</dbReference>
<gene>
    <name evidence="15" type="primary">Suv3</name>
    <name evidence="15" type="ORF">G6Z76_0010191</name>
</gene>
<dbReference type="PANTHER" id="PTHR12131:SF1">
    <property type="entry name" value="ATP-DEPENDENT RNA HELICASE SUPV3L1, MITOCHONDRIAL-RELATED"/>
    <property type="match status" value="1"/>
</dbReference>
<dbReference type="GO" id="GO:0016787">
    <property type="term" value="F:hydrolase activity"/>
    <property type="evidence" value="ECO:0007669"/>
    <property type="project" value="UniProtKB-KW"/>
</dbReference>
<dbReference type="Pfam" id="PF00271">
    <property type="entry name" value="Helicase_C"/>
    <property type="match status" value="1"/>
</dbReference>
<reference evidence="15" key="1">
    <citation type="submission" date="2020-03" db="EMBL/GenBank/DDBJ databases">
        <title>Relaxed selection underlies rapid genomic changes in the transitions from sociality to social parasitism in ants.</title>
        <authorList>
            <person name="Bi X."/>
        </authorList>
    </citation>
    <scope>NUCLEOTIDE SEQUENCE</scope>
    <source>
        <strain evidence="15">BGI-DK2014a</strain>
        <tissue evidence="15">Whole body</tissue>
    </source>
</reference>
<comment type="catalytic activity">
    <reaction evidence="12">
        <text>ATP + H2O = ADP + phosphate + H(+)</text>
        <dbReference type="Rhea" id="RHEA:13065"/>
        <dbReference type="ChEBI" id="CHEBI:15377"/>
        <dbReference type="ChEBI" id="CHEBI:15378"/>
        <dbReference type="ChEBI" id="CHEBI:30616"/>
        <dbReference type="ChEBI" id="CHEBI:43474"/>
        <dbReference type="ChEBI" id="CHEBI:456216"/>
        <dbReference type="EC" id="3.6.4.13"/>
    </reaction>
</comment>
<dbReference type="CDD" id="cd17913">
    <property type="entry name" value="DEXQc_Suv3"/>
    <property type="match status" value="1"/>
</dbReference>
<keyword evidence="13" id="KW-1133">Transmembrane helix</keyword>
<comment type="subcellular location">
    <subcellularLocation>
        <location evidence="3">Mitochondrion</location>
    </subcellularLocation>
</comment>
<comment type="similarity">
    <text evidence="4">Belongs to the helicase family.</text>
</comment>
<evidence type="ECO:0000256" key="5">
    <source>
        <dbReference type="ARBA" id="ARBA00012552"/>
    </source>
</evidence>
<dbReference type="GO" id="GO:0000965">
    <property type="term" value="P:mitochondrial RNA 3'-end processing"/>
    <property type="evidence" value="ECO:0007669"/>
    <property type="project" value="TreeGrafter"/>
</dbReference>
<dbReference type="GO" id="GO:0045025">
    <property type="term" value="C:mitochondrial degradosome"/>
    <property type="evidence" value="ECO:0007669"/>
    <property type="project" value="TreeGrafter"/>
</dbReference>
<feature type="domain" description="Helicase C-terminal" evidence="14">
    <location>
        <begin position="345"/>
        <end position="510"/>
    </location>
</feature>
<evidence type="ECO:0000256" key="12">
    <source>
        <dbReference type="ARBA" id="ARBA00047984"/>
    </source>
</evidence>
<feature type="transmembrane region" description="Helical" evidence="13">
    <location>
        <begin position="646"/>
        <end position="667"/>
    </location>
</feature>
<dbReference type="Gene3D" id="1.20.272.40">
    <property type="match status" value="1"/>
</dbReference>
<dbReference type="Pfam" id="PF18114">
    <property type="entry name" value="Suv3_N"/>
    <property type="match status" value="1"/>
</dbReference>
<keyword evidence="13" id="KW-0472">Membrane</keyword>
<dbReference type="Proteomes" id="UP000669903">
    <property type="component" value="Unassembled WGS sequence"/>
</dbReference>
<dbReference type="SUPFAM" id="SSF52540">
    <property type="entry name" value="P-loop containing nucleoside triphosphate hydrolases"/>
    <property type="match status" value="2"/>
</dbReference>
<evidence type="ECO:0000256" key="11">
    <source>
        <dbReference type="ARBA" id="ARBA00023128"/>
    </source>
</evidence>
<dbReference type="GO" id="GO:0005524">
    <property type="term" value="F:ATP binding"/>
    <property type="evidence" value="ECO:0007669"/>
    <property type="project" value="UniProtKB-KW"/>
</dbReference>
<evidence type="ECO:0000256" key="8">
    <source>
        <dbReference type="ARBA" id="ARBA00022806"/>
    </source>
</evidence>
<dbReference type="Gene3D" id="1.10.1740.140">
    <property type="match status" value="1"/>
</dbReference>
<dbReference type="InterPro" id="IPR041453">
    <property type="entry name" value="Suv3_N"/>
</dbReference>
<dbReference type="InterPro" id="IPR001650">
    <property type="entry name" value="Helicase_C-like"/>
</dbReference>
<keyword evidence="7" id="KW-0378">Hydrolase</keyword>
<evidence type="ECO:0000256" key="1">
    <source>
        <dbReference type="ARBA" id="ARBA00001936"/>
    </source>
</evidence>
<feature type="non-terminal residue" evidence="15">
    <location>
        <position position="1"/>
    </location>
</feature>
<comment type="caution">
    <text evidence="15">The sequence shown here is derived from an EMBL/GenBank/DDBJ whole genome shotgun (WGS) entry which is preliminary data.</text>
</comment>
<comment type="cofactor">
    <cofactor evidence="1">
        <name>Mn(2+)</name>
        <dbReference type="ChEBI" id="CHEBI:29035"/>
    </cofactor>
</comment>
<keyword evidence="11" id="KW-0496">Mitochondrion</keyword>
<dbReference type="FunFam" id="3.40.50.300:FF:000446">
    <property type="entry name" value="ATP-dependent RNA helicase SUPV3L1, mitochondrial"/>
    <property type="match status" value="1"/>
</dbReference>
<keyword evidence="13" id="KW-0812">Transmembrane</keyword>